<keyword evidence="1 3" id="KW-0689">Ribosomal protein</keyword>
<protein>
    <recommendedName>
        <fullName evidence="3">Small ribosomal subunit protein bS16</fullName>
    </recommendedName>
</protein>
<dbReference type="Proteomes" id="UP001370348">
    <property type="component" value="Chromosome"/>
</dbReference>
<evidence type="ECO:0000256" key="2">
    <source>
        <dbReference type="ARBA" id="ARBA00023274"/>
    </source>
</evidence>
<evidence type="ECO:0000256" key="1">
    <source>
        <dbReference type="ARBA" id="ARBA00022980"/>
    </source>
</evidence>
<evidence type="ECO:0000313" key="5">
    <source>
        <dbReference type="Proteomes" id="UP001370348"/>
    </source>
</evidence>
<dbReference type="RefSeq" id="WP_394820852.1">
    <property type="nucleotide sequence ID" value="NZ_CP089984.1"/>
</dbReference>
<keyword evidence="2 3" id="KW-0687">Ribonucleoprotein</keyword>
<dbReference type="InterPro" id="IPR023803">
    <property type="entry name" value="Ribosomal_bS16_dom_sf"/>
</dbReference>
<comment type="similarity">
    <text evidence="3">Belongs to the bacterial ribosomal protein bS16 family.</text>
</comment>
<dbReference type="InterPro" id="IPR020592">
    <property type="entry name" value="Ribosomal_bS16_CS"/>
</dbReference>
<dbReference type="HAMAP" id="MF_00385">
    <property type="entry name" value="Ribosomal_bS16"/>
    <property type="match status" value="1"/>
</dbReference>
<dbReference type="Gene3D" id="3.30.1320.10">
    <property type="match status" value="1"/>
</dbReference>
<sequence>MAVHIRLARAGAKKRPFYRLVVTDHRSPRGGRFLENIGTYDPSKGDSLLHVDQERLTFWRGRGAQPSETVTRLLKRLQKAAAATEAK</sequence>
<dbReference type="PROSITE" id="PS00732">
    <property type="entry name" value="RIBOSOMAL_S16"/>
    <property type="match status" value="1"/>
</dbReference>
<dbReference type="InterPro" id="IPR000307">
    <property type="entry name" value="Ribosomal_bS16"/>
</dbReference>
<keyword evidence="5" id="KW-1185">Reference proteome</keyword>
<gene>
    <name evidence="3 4" type="primary">rpsP</name>
    <name evidence="4" type="ORF">LZC94_25600</name>
</gene>
<evidence type="ECO:0000256" key="3">
    <source>
        <dbReference type="HAMAP-Rule" id="MF_00385"/>
    </source>
</evidence>
<dbReference type="EMBL" id="CP089984">
    <property type="protein sequence ID" value="WXB11236.1"/>
    <property type="molecule type" value="Genomic_DNA"/>
</dbReference>
<dbReference type="GO" id="GO:0005840">
    <property type="term" value="C:ribosome"/>
    <property type="evidence" value="ECO:0007669"/>
    <property type="project" value="UniProtKB-KW"/>
</dbReference>
<dbReference type="NCBIfam" id="TIGR00002">
    <property type="entry name" value="S16"/>
    <property type="match status" value="1"/>
</dbReference>
<dbReference type="SUPFAM" id="SSF54565">
    <property type="entry name" value="Ribosomal protein S16"/>
    <property type="match status" value="1"/>
</dbReference>
<accession>A0ABZ2LNA3</accession>
<proteinExistence type="inferred from homology"/>
<reference evidence="4 5" key="1">
    <citation type="submission" date="2021-12" db="EMBL/GenBank/DDBJ databases">
        <title>Discovery of the Pendulisporaceae a myxobacterial family with distinct sporulation behavior and unique specialized metabolism.</title>
        <authorList>
            <person name="Garcia R."/>
            <person name="Popoff A."/>
            <person name="Bader C.D."/>
            <person name="Loehr J."/>
            <person name="Walesch S."/>
            <person name="Walt C."/>
            <person name="Boldt J."/>
            <person name="Bunk B."/>
            <person name="Haeckl F.J.F.P.J."/>
            <person name="Gunesch A.P."/>
            <person name="Birkelbach J."/>
            <person name="Nuebel U."/>
            <person name="Pietschmann T."/>
            <person name="Bach T."/>
            <person name="Mueller R."/>
        </authorList>
    </citation>
    <scope>NUCLEOTIDE SEQUENCE [LARGE SCALE GENOMIC DNA]</scope>
    <source>
        <strain evidence="4 5">MSr11954</strain>
    </source>
</reference>
<dbReference type="PANTHER" id="PTHR12919:SF20">
    <property type="entry name" value="SMALL RIBOSOMAL SUBUNIT PROTEIN BS16M"/>
    <property type="match status" value="1"/>
</dbReference>
<dbReference type="Pfam" id="PF00886">
    <property type="entry name" value="Ribosomal_S16"/>
    <property type="match status" value="1"/>
</dbReference>
<name>A0ABZ2LNA3_9BACT</name>
<evidence type="ECO:0000313" key="4">
    <source>
        <dbReference type="EMBL" id="WXB11236.1"/>
    </source>
</evidence>
<organism evidence="4 5">
    <name type="scientific">Pendulispora albinea</name>
    <dbReference type="NCBI Taxonomy" id="2741071"/>
    <lineage>
        <taxon>Bacteria</taxon>
        <taxon>Pseudomonadati</taxon>
        <taxon>Myxococcota</taxon>
        <taxon>Myxococcia</taxon>
        <taxon>Myxococcales</taxon>
        <taxon>Sorangiineae</taxon>
        <taxon>Pendulisporaceae</taxon>
        <taxon>Pendulispora</taxon>
    </lineage>
</organism>
<dbReference type="PANTHER" id="PTHR12919">
    <property type="entry name" value="30S RIBOSOMAL PROTEIN S16"/>
    <property type="match status" value="1"/>
</dbReference>